<dbReference type="Proteomes" id="UP000706891">
    <property type="component" value="Unassembled WGS sequence"/>
</dbReference>
<evidence type="ECO:0000256" key="1">
    <source>
        <dbReference type="SAM" id="SignalP"/>
    </source>
</evidence>
<gene>
    <name evidence="2" type="ORF">H6A34_09005</name>
</gene>
<feature type="signal peptide" evidence="1">
    <location>
        <begin position="1"/>
        <end position="20"/>
    </location>
</feature>
<dbReference type="EMBL" id="JACJJG010000048">
    <property type="protein sequence ID" value="MBM6674011.1"/>
    <property type="molecule type" value="Genomic_DNA"/>
</dbReference>
<reference evidence="2" key="1">
    <citation type="submission" date="2020-08" db="EMBL/GenBank/DDBJ databases">
        <authorList>
            <person name="Cejkova D."/>
            <person name="Kubasova T."/>
            <person name="Jahodarova E."/>
            <person name="Rychlik I."/>
        </authorList>
    </citation>
    <scope>NUCLEOTIDE SEQUENCE</scope>
    <source>
        <strain evidence="2">An824</strain>
    </source>
</reference>
<dbReference type="Pfam" id="PF14391">
    <property type="entry name" value="DUF4421"/>
    <property type="match status" value="1"/>
</dbReference>
<keyword evidence="3" id="KW-1185">Reference proteome</keyword>
<proteinExistence type="predicted"/>
<feature type="chain" id="PRO_5037474215" evidence="1">
    <location>
        <begin position="21"/>
        <end position="329"/>
    </location>
</feature>
<dbReference type="InterPro" id="IPR025535">
    <property type="entry name" value="DUF4421"/>
</dbReference>
<evidence type="ECO:0000313" key="3">
    <source>
        <dbReference type="Proteomes" id="UP000706891"/>
    </source>
</evidence>
<evidence type="ECO:0000313" key="2">
    <source>
        <dbReference type="EMBL" id="MBM6674011.1"/>
    </source>
</evidence>
<reference evidence="2" key="2">
    <citation type="journal article" date="2021" name="Sci. Rep.">
        <title>The distribution of antibiotic resistance genes in chicken gut microbiota commensals.</title>
        <authorList>
            <person name="Juricova H."/>
            <person name="Matiasovicova J."/>
            <person name="Kubasova T."/>
            <person name="Cejkova D."/>
            <person name="Rychlik I."/>
        </authorList>
    </citation>
    <scope>NUCLEOTIDE SEQUENCE</scope>
    <source>
        <strain evidence="2">An824</strain>
    </source>
</reference>
<dbReference type="AlphaFoldDB" id="A0A938WSS8"/>
<protein>
    <submittedName>
        <fullName evidence="2">DUF4421 domain-containing protein</fullName>
    </submittedName>
</protein>
<sequence>MRLKTLFIAIPFCAATLTSAAQKGIVGRIDSLLEVRQKRSAARYDTAYIAKPEQRWTVKLRANMSGTDLNADGVMSGEPFRTKLEAEAKATVGASVSYRGLSLSLMLNPAKLSGRDRDYEFNFTSYGRRFGFDFTFTQAKTFSGTMTSGGTDTDIASGQVGMTTYQGNAYYVFNHRRFSFPAAFTQSQVQRRSCGSWLLGLSAFSGRVDAAGGVMTEDAARMSMFGVSIGAGYAYNFVVGRRWLLHLSTTPQYLVVSRNRLTVDGERRKAPFKFFSSVNVVGRLAAVYNFGNKFVGMTAVVNVLRQGDDDILLTESVKWRARLFYGFRF</sequence>
<comment type="caution">
    <text evidence="2">The sequence shown here is derived from an EMBL/GenBank/DDBJ whole genome shotgun (WGS) entry which is preliminary data.</text>
</comment>
<organism evidence="2 3">
    <name type="scientific">Marseilla massiliensis</name>
    <dbReference type="NCBI Taxonomy" id="1841864"/>
    <lineage>
        <taxon>Bacteria</taxon>
        <taxon>Pseudomonadati</taxon>
        <taxon>Bacteroidota</taxon>
        <taxon>Bacteroidia</taxon>
        <taxon>Bacteroidales</taxon>
        <taxon>Prevotellaceae</taxon>
        <taxon>Marseilla</taxon>
    </lineage>
</organism>
<keyword evidence="1" id="KW-0732">Signal</keyword>
<accession>A0A938WSS8</accession>
<dbReference type="RefSeq" id="WP_021948063.1">
    <property type="nucleotide sequence ID" value="NZ_JACJJG010000048.1"/>
</dbReference>
<name>A0A938WSS8_9BACT</name>